<accession>A0ABT9NN30</accession>
<dbReference type="SUPFAM" id="SSF51161">
    <property type="entry name" value="Trimeric LpxA-like enzymes"/>
    <property type="match status" value="1"/>
</dbReference>
<dbReference type="Gene3D" id="2.160.10.10">
    <property type="entry name" value="Hexapeptide repeat proteins"/>
    <property type="match status" value="1"/>
</dbReference>
<sequence>MPDPLVILGAGGFGRETADVVEAVNRAANEPRWSLLGVVDDSPSTENLKRLEGRGIPYLGTTEGVLSRADRPGYVVGVGNPRVRRMLADRMDEAGFRAATLVHPDATIGSGCSLGEGTVILAGARLTTNIRLGRHVHLNPNVTVGHDSVLASFVSMNPAASVSGDCHVGEGALIGVGAVVLNRLTVGAGALVGGSACVVRDVPPGAVVKGVPAR</sequence>
<dbReference type="InterPro" id="IPR011004">
    <property type="entry name" value="Trimer_LpxA-like_sf"/>
</dbReference>
<dbReference type="InterPro" id="IPR018357">
    <property type="entry name" value="Hexapep_transf_CS"/>
</dbReference>
<dbReference type="InterPro" id="IPR050179">
    <property type="entry name" value="Trans_hexapeptide_repeat"/>
</dbReference>
<dbReference type="RefSeq" id="WP_306824992.1">
    <property type="nucleotide sequence ID" value="NZ_JAUSQM010000001.1"/>
</dbReference>
<evidence type="ECO:0000313" key="4">
    <source>
        <dbReference type="EMBL" id="MDP9821793.1"/>
    </source>
</evidence>
<keyword evidence="2" id="KW-0677">Repeat</keyword>
<comment type="caution">
    <text evidence="4">The sequence shown here is derived from an EMBL/GenBank/DDBJ whole genome shotgun (WGS) entry which is preliminary data.</text>
</comment>
<proteinExistence type="predicted"/>
<dbReference type="NCBIfam" id="TIGR03570">
    <property type="entry name" value="NeuD_NnaD"/>
    <property type="match status" value="1"/>
</dbReference>
<protein>
    <submittedName>
        <fullName evidence="4">Sugar O-acyltransferase (Sialic acid O-acetyltransferase NeuD family)</fullName>
    </submittedName>
</protein>
<feature type="domain" description="PglD N-terminal" evidence="3">
    <location>
        <begin position="5"/>
        <end position="90"/>
    </location>
</feature>
<evidence type="ECO:0000256" key="1">
    <source>
        <dbReference type="ARBA" id="ARBA00022679"/>
    </source>
</evidence>
<dbReference type="InterPro" id="IPR041561">
    <property type="entry name" value="PglD_N"/>
</dbReference>
<dbReference type="PANTHER" id="PTHR43300:SF7">
    <property type="entry name" value="UDP-N-ACETYLBACILLOSAMINE N-ACETYLTRANSFERASE"/>
    <property type="match status" value="1"/>
</dbReference>
<reference evidence="4 5" key="1">
    <citation type="submission" date="2023-07" db="EMBL/GenBank/DDBJ databases">
        <title>Sequencing the genomes of 1000 actinobacteria strains.</title>
        <authorList>
            <person name="Klenk H.-P."/>
        </authorList>
    </citation>
    <scope>NUCLEOTIDE SEQUENCE [LARGE SCALE GENOMIC DNA]</scope>
    <source>
        <strain evidence="4 5">GD13</strain>
    </source>
</reference>
<name>A0ABT9NN30_9ACTN</name>
<keyword evidence="1" id="KW-0808">Transferase</keyword>
<evidence type="ECO:0000313" key="5">
    <source>
        <dbReference type="Proteomes" id="UP001240447"/>
    </source>
</evidence>
<dbReference type="Proteomes" id="UP001240447">
    <property type="component" value="Unassembled WGS sequence"/>
</dbReference>
<evidence type="ECO:0000259" key="3">
    <source>
        <dbReference type="Pfam" id="PF17836"/>
    </source>
</evidence>
<organism evidence="4 5">
    <name type="scientific">Nocardioides massiliensis</name>
    <dbReference type="NCBI Taxonomy" id="1325935"/>
    <lineage>
        <taxon>Bacteria</taxon>
        <taxon>Bacillati</taxon>
        <taxon>Actinomycetota</taxon>
        <taxon>Actinomycetes</taxon>
        <taxon>Propionibacteriales</taxon>
        <taxon>Nocardioidaceae</taxon>
        <taxon>Nocardioides</taxon>
    </lineage>
</organism>
<dbReference type="PANTHER" id="PTHR43300">
    <property type="entry name" value="ACETYLTRANSFERASE"/>
    <property type="match status" value="1"/>
</dbReference>
<dbReference type="InterPro" id="IPR020019">
    <property type="entry name" value="AcTrfase_PglD-like"/>
</dbReference>
<dbReference type="CDD" id="cd03360">
    <property type="entry name" value="LbH_AT_putative"/>
    <property type="match status" value="1"/>
</dbReference>
<dbReference type="Pfam" id="PF17836">
    <property type="entry name" value="PglD_N"/>
    <property type="match status" value="1"/>
</dbReference>
<evidence type="ECO:0000256" key="2">
    <source>
        <dbReference type="ARBA" id="ARBA00022737"/>
    </source>
</evidence>
<dbReference type="Gene3D" id="3.40.50.20">
    <property type="match status" value="1"/>
</dbReference>
<keyword evidence="5" id="KW-1185">Reference proteome</keyword>
<gene>
    <name evidence="4" type="ORF">J2S59_001602</name>
</gene>
<dbReference type="PROSITE" id="PS00101">
    <property type="entry name" value="HEXAPEP_TRANSFERASES"/>
    <property type="match status" value="1"/>
</dbReference>
<dbReference type="EMBL" id="JAUSQM010000001">
    <property type="protein sequence ID" value="MDP9821793.1"/>
    <property type="molecule type" value="Genomic_DNA"/>
</dbReference>